<gene>
    <name evidence="3" type="ORF">BSTOLATCC_MIC46754</name>
</gene>
<dbReference type="GO" id="GO:0005815">
    <property type="term" value="C:microtubule organizing center"/>
    <property type="evidence" value="ECO:0007669"/>
    <property type="project" value="TreeGrafter"/>
</dbReference>
<sequence>MELWTNSWQDPVAGLKATSACMCLGDLKSDGEYNLVIADLKKKLRVYRGTSIAWESLLLDVPSAVAIYYSEIDAPPNLAVASGSFIFIYKNSRPFFKFTLPNLELPPDEVSIWEALKESRMDPTEAIARLSSLRESMSLLSNRSLDLLSYDSDEERLEFIEATKLTPLVQNTSITTLGVLKLDQELENAVSVLVIGTEHKFLYVLDKTGSAIITKVVLPDVPAFISTAGLFSGEYRILVACRDSNIYTVKNGQLMPSIIELETHSVGLINIDRSIFVGSVDQKVHCYHIKGRKLYTLYMPEQVSCIEMLKLTRARVFKGLLVALANGEIRLYKDKVLLHSLSIGETILGMAFGSYGREEGSLVLNVKSGGIVVKLIDKKANLEGRNEFIGPPPEQEIPLVIPAKSKLYLEQVDREKESARQMYGGFLRDLTSLRLRTAKAYLQLQYQEPTNQSIESQLSMGAYVQGLGPLFTIILEVQNQGRQSSTDIVVSFSYDPKLFQILTPLTYFPCLVPTLKYRQEIAVRSIEGASENIRVFLQNKVSCLPIISAFITIPGCDLV</sequence>
<dbReference type="GO" id="GO:0005113">
    <property type="term" value="F:patched binding"/>
    <property type="evidence" value="ECO:0007669"/>
    <property type="project" value="TreeGrafter"/>
</dbReference>
<organism evidence="3 4">
    <name type="scientific">Blepharisma stoltei</name>
    <dbReference type="NCBI Taxonomy" id="1481888"/>
    <lineage>
        <taxon>Eukaryota</taxon>
        <taxon>Sar</taxon>
        <taxon>Alveolata</taxon>
        <taxon>Ciliophora</taxon>
        <taxon>Postciliodesmatophora</taxon>
        <taxon>Heterotrichea</taxon>
        <taxon>Heterotrichida</taxon>
        <taxon>Blepharismidae</taxon>
        <taxon>Blepharisma</taxon>
    </lineage>
</organism>
<dbReference type="GO" id="GO:0005119">
    <property type="term" value="F:smoothened binding"/>
    <property type="evidence" value="ECO:0007669"/>
    <property type="project" value="TreeGrafter"/>
</dbReference>
<dbReference type="EMBL" id="CAJZBQ010000046">
    <property type="protein sequence ID" value="CAG9328763.1"/>
    <property type="molecule type" value="Genomic_DNA"/>
</dbReference>
<evidence type="ECO:0000259" key="2">
    <source>
        <dbReference type="Pfam" id="PF23304"/>
    </source>
</evidence>
<reference evidence="3" key="1">
    <citation type="submission" date="2021-09" db="EMBL/GenBank/DDBJ databases">
        <authorList>
            <consortium name="AG Swart"/>
            <person name="Singh M."/>
            <person name="Singh A."/>
            <person name="Seah K."/>
            <person name="Emmerich C."/>
        </authorList>
    </citation>
    <scope>NUCLEOTIDE SEQUENCE</scope>
    <source>
        <strain evidence="3">ATCC30299</strain>
    </source>
</reference>
<evidence type="ECO:0000313" key="3">
    <source>
        <dbReference type="EMBL" id="CAG9328763.1"/>
    </source>
</evidence>
<dbReference type="InterPro" id="IPR056419">
    <property type="entry name" value="GAE_BBS1"/>
</dbReference>
<feature type="domain" description="Bardet-Biedl syndrome 1 protein GAE" evidence="2">
    <location>
        <begin position="459"/>
        <end position="556"/>
    </location>
</feature>
<dbReference type="InterPro" id="IPR032728">
    <property type="entry name" value="BBS1_N"/>
</dbReference>
<dbReference type="GO" id="GO:0005930">
    <property type="term" value="C:axoneme"/>
    <property type="evidence" value="ECO:0007669"/>
    <property type="project" value="TreeGrafter"/>
</dbReference>
<dbReference type="GO" id="GO:1905515">
    <property type="term" value="P:non-motile cilium assembly"/>
    <property type="evidence" value="ECO:0007669"/>
    <property type="project" value="InterPro"/>
</dbReference>
<dbReference type="Pfam" id="PF14779">
    <property type="entry name" value="BBS1"/>
    <property type="match status" value="1"/>
</dbReference>
<dbReference type="AlphaFoldDB" id="A0AAU9K460"/>
<protein>
    <recommendedName>
        <fullName evidence="5">Bardet-Biedl syndrome 1</fullName>
    </recommendedName>
</protein>
<feature type="domain" description="Bardet-Biedl syndrome 1 N-terminal" evidence="1">
    <location>
        <begin position="4"/>
        <end position="250"/>
    </location>
</feature>
<dbReference type="Proteomes" id="UP001162131">
    <property type="component" value="Unassembled WGS sequence"/>
</dbReference>
<evidence type="ECO:0000259" key="1">
    <source>
        <dbReference type="Pfam" id="PF14779"/>
    </source>
</evidence>
<dbReference type="PANTHER" id="PTHR20870">
    <property type="entry name" value="BARDET-BIEDL SYNDROME 1 PROTEIN"/>
    <property type="match status" value="1"/>
</dbReference>
<proteinExistence type="predicted"/>
<dbReference type="Pfam" id="PF23304">
    <property type="entry name" value="GAE_BBS1"/>
    <property type="match status" value="1"/>
</dbReference>
<dbReference type="InterPro" id="IPR036322">
    <property type="entry name" value="WD40_repeat_dom_sf"/>
</dbReference>
<dbReference type="GO" id="GO:0034464">
    <property type="term" value="C:BBSome"/>
    <property type="evidence" value="ECO:0007669"/>
    <property type="project" value="InterPro"/>
</dbReference>
<dbReference type="GO" id="GO:0061512">
    <property type="term" value="P:protein localization to cilium"/>
    <property type="evidence" value="ECO:0007669"/>
    <property type="project" value="TreeGrafter"/>
</dbReference>
<accession>A0AAU9K460</accession>
<evidence type="ECO:0008006" key="5">
    <source>
        <dbReference type="Google" id="ProtNLM"/>
    </source>
</evidence>
<dbReference type="InterPro" id="IPR028784">
    <property type="entry name" value="BBS1"/>
</dbReference>
<evidence type="ECO:0000313" key="4">
    <source>
        <dbReference type="Proteomes" id="UP001162131"/>
    </source>
</evidence>
<dbReference type="SUPFAM" id="SSF50978">
    <property type="entry name" value="WD40 repeat-like"/>
    <property type="match status" value="1"/>
</dbReference>
<keyword evidence="4" id="KW-1185">Reference proteome</keyword>
<dbReference type="PANTHER" id="PTHR20870:SF0">
    <property type="entry name" value="BARDET-BIEDL SYNDROME 1 PROTEIN"/>
    <property type="match status" value="1"/>
</dbReference>
<comment type="caution">
    <text evidence="3">The sequence shown here is derived from an EMBL/GenBank/DDBJ whole genome shotgun (WGS) entry which is preliminary data.</text>
</comment>
<name>A0AAU9K460_9CILI</name>